<proteinExistence type="predicted"/>
<dbReference type="Proteomes" id="UP000499080">
    <property type="component" value="Unassembled WGS sequence"/>
</dbReference>
<evidence type="ECO:0000313" key="1">
    <source>
        <dbReference type="EMBL" id="GBN89615.1"/>
    </source>
</evidence>
<comment type="caution">
    <text evidence="2">The sequence shown here is derived from an EMBL/GenBank/DDBJ whole genome shotgun (WGS) entry which is preliminary data.</text>
</comment>
<reference evidence="2 3" key="1">
    <citation type="journal article" date="2019" name="Sci. Rep.">
        <title>Orb-weaving spider Araneus ventricosus genome elucidates the spidroin gene catalogue.</title>
        <authorList>
            <person name="Kono N."/>
            <person name="Nakamura H."/>
            <person name="Ohtoshi R."/>
            <person name="Moran D.A.P."/>
            <person name="Shinohara A."/>
            <person name="Yoshida Y."/>
            <person name="Fujiwara M."/>
            <person name="Mori M."/>
            <person name="Tomita M."/>
            <person name="Arakawa K."/>
        </authorList>
    </citation>
    <scope>NUCLEOTIDE SEQUENCE [LARGE SCALE GENOMIC DNA]</scope>
</reference>
<gene>
    <name evidence="2" type="ORF">AVEN_112890_1</name>
    <name evidence="1" type="ORF">AVEN_160718_1</name>
</gene>
<evidence type="ECO:0000313" key="3">
    <source>
        <dbReference type="Proteomes" id="UP000499080"/>
    </source>
</evidence>
<dbReference type="EMBL" id="BGPR01022906">
    <property type="protein sequence ID" value="GBN89663.1"/>
    <property type="molecule type" value="Genomic_DNA"/>
</dbReference>
<sequence length="165" mass="18894">MDPKKKVSRVIENYLLTLDRKYKRELRGILADHFSYNRQIYLGIYLNVEQLVSPGLALITSCPLSQFSATVFTSLSEENLVPDKCLEPRLGAKSGRRGLAPDFPLELLQQFLSFGSSMGIVMKEDDTITQHAREFASDNCRMTQRLFPFSEIKGTLIWNKVVFRQ</sequence>
<dbReference type="AlphaFoldDB" id="A0A4Y2SPM1"/>
<dbReference type="EMBL" id="BGPR01022884">
    <property type="protein sequence ID" value="GBN89615.1"/>
    <property type="molecule type" value="Genomic_DNA"/>
</dbReference>
<keyword evidence="3" id="KW-1185">Reference proteome</keyword>
<evidence type="ECO:0000313" key="2">
    <source>
        <dbReference type="EMBL" id="GBN89663.1"/>
    </source>
</evidence>
<protein>
    <submittedName>
        <fullName evidence="2">Uncharacterized protein</fullName>
    </submittedName>
</protein>
<name>A0A4Y2SPM1_ARAVE</name>
<accession>A0A4Y2SPM1</accession>
<organism evidence="2 3">
    <name type="scientific">Araneus ventricosus</name>
    <name type="common">Orbweaver spider</name>
    <name type="synonym">Epeira ventricosa</name>
    <dbReference type="NCBI Taxonomy" id="182803"/>
    <lineage>
        <taxon>Eukaryota</taxon>
        <taxon>Metazoa</taxon>
        <taxon>Ecdysozoa</taxon>
        <taxon>Arthropoda</taxon>
        <taxon>Chelicerata</taxon>
        <taxon>Arachnida</taxon>
        <taxon>Araneae</taxon>
        <taxon>Araneomorphae</taxon>
        <taxon>Entelegynae</taxon>
        <taxon>Araneoidea</taxon>
        <taxon>Araneidae</taxon>
        <taxon>Araneus</taxon>
    </lineage>
</organism>